<gene>
    <name evidence="2" type="ORF">SCF082_LOCUS51494</name>
</gene>
<comment type="caution">
    <text evidence="2">The sequence shown here is derived from an EMBL/GenBank/DDBJ whole genome shotgun (WGS) entry which is preliminary data.</text>
</comment>
<proteinExistence type="predicted"/>
<keyword evidence="1" id="KW-0547">Nucleotide-binding</keyword>
<dbReference type="Proteomes" id="UP001642464">
    <property type="component" value="Unassembled WGS sequence"/>
</dbReference>
<dbReference type="EMBL" id="CAXAMM010043605">
    <property type="protein sequence ID" value="CAK9110881.1"/>
    <property type="molecule type" value="Genomic_DNA"/>
</dbReference>
<dbReference type="PROSITE" id="PS51420">
    <property type="entry name" value="RHO"/>
    <property type="match status" value="1"/>
</dbReference>
<dbReference type="PROSITE" id="PS51419">
    <property type="entry name" value="RAB"/>
    <property type="match status" value="1"/>
</dbReference>
<dbReference type="SMART" id="SM00176">
    <property type="entry name" value="RAN"/>
    <property type="match status" value="1"/>
</dbReference>
<dbReference type="InterPro" id="IPR001806">
    <property type="entry name" value="Small_GTPase"/>
</dbReference>
<organism evidence="2 3">
    <name type="scientific">Durusdinium trenchii</name>
    <dbReference type="NCBI Taxonomy" id="1381693"/>
    <lineage>
        <taxon>Eukaryota</taxon>
        <taxon>Sar</taxon>
        <taxon>Alveolata</taxon>
        <taxon>Dinophyceae</taxon>
        <taxon>Suessiales</taxon>
        <taxon>Symbiodiniaceae</taxon>
        <taxon>Durusdinium</taxon>
    </lineage>
</organism>
<dbReference type="Pfam" id="PF00071">
    <property type="entry name" value="Ras"/>
    <property type="match status" value="1"/>
</dbReference>
<dbReference type="NCBIfam" id="TIGR00231">
    <property type="entry name" value="small_GTP"/>
    <property type="match status" value="1"/>
</dbReference>
<evidence type="ECO:0000256" key="1">
    <source>
        <dbReference type="ARBA" id="ARBA00022741"/>
    </source>
</evidence>
<dbReference type="InterPro" id="IPR005225">
    <property type="entry name" value="Small_GTP-bd"/>
</dbReference>
<keyword evidence="3" id="KW-1185">Reference proteome</keyword>
<reference evidence="2 3" key="1">
    <citation type="submission" date="2024-02" db="EMBL/GenBank/DDBJ databases">
        <authorList>
            <person name="Chen Y."/>
            <person name="Shah S."/>
            <person name="Dougan E. K."/>
            <person name="Thang M."/>
            <person name="Chan C."/>
        </authorList>
    </citation>
    <scope>NUCLEOTIDE SEQUENCE [LARGE SCALE GENOMIC DNA]</scope>
</reference>
<dbReference type="PRINTS" id="PR00449">
    <property type="entry name" value="RASTRNSFRMNG"/>
</dbReference>
<dbReference type="SMART" id="SM00173">
    <property type="entry name" value="RAS"/>
    <property type="match status" value="1"/>
</dbReference>
<dbReference type="SUPFAM" id="SSF52540">
    <property type="entry name" value="P-loop containing nucleoside triphosphate hydrolases"/>
    <property type="match status" value="1"/>
</dbReference>
<evidence type="ECO:0000313" key="3">
    <source>
        <dbReference type="Proteomes" id="UP001642464"/>
    </source>
</evidence>
<accession>A0ABP0SF03</accession>
<dbReference type="PANTHER" id="PTHR47978">
    <property type="match status" value="1"/>
</dbReference>
<sequence length="195" mass="22059">MAERRFKLVILGTMGVGKTCLTLRFVKGLFDDDQLPTIGAAYMTQKLESNGKQFIFEIWDTAGQERYEAITPLYYRSAEAAVIVFDLTYQESFQKAKEWLKRLRKERPDPDMPIALVGNKCDREGREVDDEAVQTFVEENNLKYFETSAKTGENVDDMFAWVATSLPPPAANMDDATDAFPVSPENTTAEQRGCC</sequence>
<name>A0ABP0SF03_9DINO</name>
<evidence type="ECO:0000313" key="2">
    <source>
        <dbReference type="EMBL" id="CAK9110881.1"/>
    </source>
</evidence>
<dbReference type="SMART" id="SM00175">
    <property type="entry name" value="RAB"/>
    <property type="match status" value="1"/>
</dbReference>
<dbReference type="PROSITE" id="PS51421">
    <property type="entry name" value="RAS"/>
    <property type="match status" value="1"/>
</dbReference>
<dbReference type="Gene3D" id="3.40.50.300">
    <property type="entry name" value="P-loop containing nucleotide triphosphate hydrolases"/>
    <property type="match status" value="1"/>
</dbReference>
<dbReference type="InterPro" id="IPR027417">
    <property type="entry name" value="P-loop_NTPase"/>
</dbReference>
<dbReference type="SMART" id="SM00174">
    <property type="entry name" value="RHO"/>
    <property type="match status" value="1"/>
</dbReference>
<protein>
    <submittedName>
        <fullName evidence="2">Ras-related protein Rab-5B</fullName>
    </submittedName>
</protein>